<comment type="function">
    <text evidence="12 13">Required for formation of the rod structure in the basal body of the flagellar apparatus. Together with FliI and FliH, may constitute the export apparatus of flagellin.</text>
</comment>
<evidence type="ECO:0000256" key="9">
    <source>
        <dbReference type="ARBA" id="ARBA00022989"/>
    </source>
</evidence>
<evidence type="ECO:0000256" key="1">
    <source>
        <dbReference type="ARBA" id="ARBA00004651"/>
    </source>
</evidence>
<evidence type="ECO:0000313" key="15">
    <source>
        <dbReference type="Proteomes" id="UP000237351"/>
    </source>
</evidence>
<dbReference type="PANTHER" id="PTHR30531">
    <property type="entry name" value="FLAGELLAR BIOSYNTHETIC PROTEIN FLHB"/>
    <property type="match status" value="1"/>
</dbReference>
<evidence type="ECO:0000256" key="12">
    <source>
        <dbReference type="ARBA" id="ARBA00025078"/>
    </source>
</evidence>
<dbReference type="InterPro" id="IPR006135">
    <property type="entry name" value="T3SS_substrate_exporter"/>
</dbReference>
<dbReference type="InterPro" id="IPR006136">
    <property type="entry name" value="FlhB"/>
</dbReference>
<keyword evidence="5 13" id="KW-1003">Cell membrane</keyword>
<feature type="transmembrane region" description="Helical" evidence="13">
    <location>
        <begin position="35"/>
        <end position="52"/>
    </location>
</feature>
<sequence>MADEDQDKSQKTEQPTAHRIEKAREKGQVAVSKELGNWFAFLAFLIIFYFMIPSAFSKLSTLLSVFIANAGTLDISGSLFGGLINQTLLSILIYLTAPALILIVFGIASSLSQTQFLISFESIKPSFEKISLMKGLKKIFSVKSLVELLKNVLKLVAVATISIIVVWPEIDTLLAMSRGEIGTFLSSLQSLFIRLIIAVFSNLTFLALLDYGYQKFNYIRDLMMSHQEIKEEMKEIEGDPHVKSRQRRLRSERNRQRIAKDVPEATVVITNPTHFAIALKYDHNSTNAPIVVAKGADYLAKRIREIAKEHGVPLYENPPLARTLYDNLEVGQEIPYEYYEAVAKIIRHVMNLGKTA</sequence>
<dbReference type="FunFam" id="3.40.1690.10:FF:000001">
    <property type="entry name" value="Flagellar biosynthetic protein FlhB"/>
    <property type="match status" value="1"/>
</dbReference>
<keyword evidence="6 13" id="KW-0812">Transmembrane</keyword>
<evidence type="ECO:0000256" key="13">
    <source>
        <dbReference type="RuleBase" id="RU364091"/>
    </source>
</evidence>
<keyword evidence="9 13" id="KW-1133">Transmembrane helix</keyword>
<evidence type="ECO:0000256" key="6">
    <source>
        <dbReference type="ARBA" id="ARBA00022692"/>
    </source>
</evidence>
<dbReference type="Gene3D" id="3.40.1690.10">
    <property type="entry name" value="secretion proteins EscU"/>
    <property type="match status" value="1"/>
</dbReference>
<evidence type="ECO:0000256" key="10">
    <source>
        <dbReference type="ARBA" id="ARBA00023136"/>
    </source>
</evidence>
<dbReference type="KEGG" id="naf:GQ61_01785"/>
<protein>
    <recommendedName>
        <fullName evidence="3 13">Flagellar biosynthetic protein FlhB</fullName>
    </recommendedName>
</protein>
<comment type="subcellular location">
    <subcellularLocation>
        <location evidence="1">Cell membrane</location>
        <topology evidence="1">Multi-pass membrane protein</topology>
    </subcellularLocation>
</comment>
<feature type="transmembrane region" description="Helical" evidence="13">
    <location>
        <begin position="87"/>
        <end position="108"/>
    </location>
</feature>
<dbReference type="GO" id="GO:0005886">
    <property type="term" value="C:plasma membrane"/>
    <property type="evidence" value="ECO:0007669"/>
    <property type="project" value="UniProtKB-SubCell"/>
</dbReference>
<evidence type="ECO:0000256" key="2">
    <source>
        <dbReference type="ARBA" id="ARBA00010690"/>
    </source>
</evidence>
<comment type="similarity">
    <text evidence="2 13">Belongs to the type III secretion exporter family.</text>
</comment>
<evidence type="ECO:0000256" key="11">
    <source>
        <dbReference type="ARBA" id="ARBA00023225"/>
    </source>
</evidence>
<dbReference type="SUPFAM" id="SSF160544">
    <property type="entry name" value="EscU C-terminal domain-like"/>
    <property type="match status" value="1"/>
</dbReference>
<proteinExistence type="inferred from homology"/>
<organism evidence="14 15">
    <name type="scientific">Candidatus Nucleicultrix amoebiphila FS5</name>
    <dbReference type="NCBI Taxonomy" id="1414854"/>
    <lineage>
        <taxon>Bacteria</taxon>
        <taxon>Pseudomonadati</taxon>
        <taxon>Pseudomonadota</taxon>
        <taxon>Alphaproteobacteria</taxon>
        <taxon>Holosporales</taxon>
        <taxon>Candidatus Nucleicultricaceae</taxon>
        <taxon>Candidatus Nucleicultrix</taxon>
    </lineage>
</organism>
<accession>A0A1W6N348</accession>
<evidence type="ECO:0000256" key="7">
    <source>
        <dbReference type="ARBA" id="ARBA00022795"/>
    </source>
</evidence>
<dbReference type="GO" id="GO:0044780">
    <property type="term" value="P:bacterial-type flagellum assembly"/>
    <property type="evidence" value="ECO:0007669"/>
    <property type="project" value="InterPro"/>
</dbReference>
<dbReference type="EMBL" id="CP008743">
    <property type="protein sequence ID" value="ARN84275.1"/>
    <property type="molecule type" value="Genomic_DNA"/>
</dbReference>
<dbReference type="PANTHER" id="PTHR30531:SF12">
    <property type="entry name" value="FLAGELLAR BIOSYNTHETIC PROTEIN FLHB"/>
    <property type="match status" value="1"/>
</dbReference>
<evidence type="ECO:0000256" key="5">
    <source>
        <dbReference type="ARBA" id="ARBA00022475"/>
    </source>
</evidence>
<evidence type="ECO:0000256" key="8">
    <source>
        <dbReference type="ARBA" id="ARBA00022927"/>
    </source>
</evidence>
<reference evidence="14 15" key="1">
    <citation type="submission" date="2014-06" db="EMBL/GenBank/DDBJ databases">
        <title>The genome of the endonuclear symbiont Nucleicultrix amoebiphila.</title>
        <authorList>
            <person name="Schulz F."/>
            <person name="Horn M."/>
        </authorList>
    </citation>
    <scope>NUCLEOTIDE SEQUENCE [LARGE SCALE GENOMIC DNA]</scope>
    <source>
        <strain evidence="14 15">FS5</strain>
    </source>
</reference>
<dbReference type="RefSeq" id="WP_085783643.1">
    <property type="nucleotide sequence ID" value="NZ_CP008743.1"/>
</dbReference>
<dbReference type="InterPro" id="IPR029025">
    <property type="entry name" value="T3SS_substrate_exporter_C"/>
</dbReference>
<keyword evidence="15" id="KW-1185">Reference proteome</keyword>
<evidence type="ECO:0000313" key="14">
    <source>
        <dbReference type="EMBL" id="ARN84275.1"/>
    </source>
</evidence>
<keyword evidence="7 13" id="KW-1005">Bacterial flagellum biogenesis</keyword>
<feature type="transmembrane region" description="Helical" evidence="13">
    <location>
        <begin position="59"/>
        <end position="81"/>
    </location>
</feature>
<dbReference type="AlphaFoldDB" id="A0A1W6N348"/>
<evidence type="ECO:0000256" key="3">
    <source>
        <dbReference type="ARBA" id="ARBA00021622"/>
    </source>
</evidence>
<evidence type="ECO:0000256" key="4">
    <source>
        <dbReference type="ARBA" id="ARBA00022448"/>
    </source>
</evidence>
<dbReference type="GO" id="GO:0009306">
    <property type="term" value="P:protein secretion"/>
    <property type="evidence" value="ECO:0007669"/>
    <property type="project" value="InterPro"/>
</dbReference>
<keyword evidence="8 13" id="KW-0653">Protein transport</keyword>
<keyword evidence="10 13" id="KW-0472">Membrane</keyword>
<dbReference type="Gene3D" id="6.10.250.2080">
    <property type="match status" value="1"/>
</dbReference>
<dbReference type="STRING" id="1414854.GQ61_01785"/>
<dbReference type="Pfam" id="PF01312">
    <property type="entry name" value="Bac_export_2"/>
    <property type="match status" value="1"/>
</dbReference>
<dbReference type="Proteomes" id="UP000237351">
    <property type="component" value="Chromosome"/>
</dbReference>
<keyword evidence="11 13" id="KW-1006">Bacterial flagellum protein export</keyword>
<feature type="transmembrane region" description="Helical" evidence="13">
    <location>
        <begin position="190"/>
        <end position="213"/>
    </location>
</feature>
<gene>
    <name evidence="13" type="primary">flhB</name>
    <name evidence="14" type="ORF">GQ61_01785</name>
</gene>
<keyword evidence="4 13" id="KW-0813">Transport</keyword>
<dbReference type="OrthoDB" id="9807950at2"/>
<dbReference type="NCBIfam" id="TIGR00328">
    <property type="entry name" value="flhB"/>
    <property type="match status" value="1"/>
</dbReference>
<dbReference type="PRINTS" id="PR00950">
    <property type="entry name" value="TYPE3IMSPROT"/>
</dbReference>
<name>A0A1W6N348_9PROT</name>